<dbReference type="InterPro" id="IPR029526">
    <property type="entry name" value="PGBD"/>
</dbReference>
<accession>A0A8X6PP88</accession>
<name>A0A8X6PP88_NEPPI</name>
<proteinExistence type="predicted"/>
<evidence type="ECO:0000313" key="3">
    <source>
        <dbReference type="Proteomes" id="UP000887013"/>
    </source>
</evidence>
<organism evidence="2 3">
    <name type="scientific">Nephila pilipes</name>
    <name type="common">Giant wood spider</name>
    <name type="synonym">Nephila maculata</name>
    <dbReference type="NCBI Taxonomy" id="299642"/>
    <lineage>
        <taxon>Eukaryota</taxon>
        <taxon>Metazoa</taxon>
        <taxon>Ecdysozoa</taxon>
        <taxon>Arthropoda</taxon>
        <taxon>Chelicerata</taxon>
        <taxon>Arachnida</taxon>
        <taxon>Araneae</taxon>
        <taxon>Araneomorphae</taxon>
        <taxon>Entelegynae</taxon>
        <taxon>Araneoidea</taxon>
        <taxon>Nephilidae</taxon>
        <taxon>Nephila</taxon>
    </lineage>
</organism>
<dbReference type="EMBL" id="BMAW01118818">
    <property type="protein sequence ID" value="GFT81711.1"/>
    <property type="molecule type" value="Genomic_DNA"/>
</dbReference>
<dbReference type="PANTHER" id="PTHR47272">
    <property type="entry name" value="DDE_TNP_1_7 DOMAIN-CONTAINING PROTEIN"/>
    <property type="match status" value="1"/>
</dbReference>
<dbReference type="PANTHER" id="PTHR47272:SF1">
    <property type="entry name" value="PIGGYBAC TRANSPOSABLE ELEMENT-DERIVED PROTEIN 3-LIKE"/>
    <property type="match status" value="1"/>
</dbReference>
<reference evidence="2" key="1">
    <citation type="submission" date="2020-08" db="EMBL/GenBank/DDBJ databases">
        <title>Multicomponent nature underlies the extraordinary mechanical properties of spider dragline silk.</title>
        <authorList>
            <person name="Kono N."/>
            <person name="Nakamura H."/>
            <person name="Mori M."/>
            <person name="Yoshida Y."/>
            <person name="Ohtoshi R."/>
            <person name="Malay A.D."/>
            <person name="Moran D.A.P."/>
            <person name="Tomita M."/>
            <person name="Numata K."/>
            <person name="Arakawa K."/>
        </authorList>
    </citation>
    <scope>NUCLEOTIDE SEQUENCE</scope>
</reference>
<keyword evidence="3" id="KW-1185">Reference proteome</keyword>
<feature type="domain" description="PiggyBac transposable element-derived protein" evidence="1">
    <location>
        <begin position="54"/>
        <end position="130"/>
    </location>
</feature>
<protein>
    <submittedName>
        <fullName evidence="2">PiggyBac transposable element-derived protein 3</fullName>
    </submittedName>
</protein>
<sequence length="132" mass="15267">MSREKVFKTAEEAVEYLFPEELESERIVLPPEEDELIDEEGFDDTKTLEPSVRDISRGSHDFYFDVKNKITPVKWNDNKCVTLASNFDIIEPLTSVSRREKGKAEKNNIEQPCLVNNYNKNMGGVDSHDWLL</sequence>
<dbReference type="OrthoDB" id="6434956at2759"/>
<dbReference type="Pfam" id="PF13843">
    <property type="entry name" value="DDE_Tnp_1_7"/>
    <property type="match status" value="1"/>
</dbReference>
<dbReference type="Proteomes" id="UP000887013">
    <property type="component" value="Unassembled WGS sequence"/>
</dbReference>
<comment type="caution">
    <text evidence="2">The sequence shown here is derived from an EMBL/GenBank/DDBJ whole genome shotgun (WGS) entry which is preliminary data.</text>
</comment>
<dbReference type="AlphaFoldDB" id="A0A8X6PP88"/>
<evidence type="ECO:0000313" key="2">
    <source>
        <dbReference type="EMBL" id="GFT81711.1"/>
    </source>
</evidence>
<gene>
    <name evidence="2" type="primary">NCL1_22244</name>
    <name evidence="2" type="ORF">NPIL_189981</name>
</gene>
<evidence type="ECO:0000259" key="1">
    <source>
        <dbReference type="Pfam" id="PF13843"/>
    </source>
</evidence>